<proteinExistence type="predicted"/>
<organism evidence="1">
    <name type="scientific">Cupriavidus necator</name>
    <name type="common">Alcaligenes eutrophus</name>
    <name type="synonym">Ralstonia eutropha</name>
    <dbReference type="NCBI Taxonomy" id="106590"/>
    <lineage>
        <taxon>Bacteria</taxon>
        <taxon>Pseudomonadati</taxon>
        <taxon>Pseudomonadota</taxon>
        <taxon>Betaproteobacteria</taxon>
        <taxon>Burkholderiales</taxon>
        <taxon>Burkholderiaceae</taxon>
        <taxon>Cupriavidus</taxon>
    </lineage>
</organism>
<dbReference type="EMBL" id="FMSH01000494">
    <property type="protein sequence ID" value="SCU97424.1"/>
    <property type="molecule type" value="Genomic_DNA"/>
</dbReference>
<gene>
    <name evidence="1" type="ORF">CNECB9_5430036</name>
</gene>
<dbReference type="AlphaFoldDB" id="A0A1K0IQL8"/>
<accession>A0A1K0IQL8</accession>
<name>A0A1K0IQL8_CUPNE</name>
<protein>
    <submittedName>
        <fullName evidence="1">Uncharacterized protein</fullName>
    </submittedName>
</protein>
<reference evidence="1" key="1">
    <citation type="submission" date="2016-09" db="EMBL/GenBank/DDBJ databases">
        <authorList>
            <person name="Capua I."/>
            <person name="De Benedictis P."/>
            <person name="Joannis T."/>
            <person name="Lombin L.H."/>
            <person name="Cattoli G."/>
        </authorList>
    </citation>
    <scope>NUCLEOTIDE SEQUENCE</scope>
    <source>
        <strain evidence="1">B9</strain>
    </source>
</reference>
<evidence type="ECO:0000313" key="1">
    <source>
        <dbReference type="EMBL" id="SCU97424.1"/>
    </source>
</evidence>
<sequence>MRSFRLSRIPPAASCASPERIKLHLVAPALHACGTGDLFFAALPCRTGNAAAYQGAGRRQTKKNAAKAAFLFVKPDPTGSKAHLDYCRLPAVVVRGVITMMPFRSVWG</sequence>